<dbReference type="Proteomes" id="UP000093523">
    <property type="component" value="Unassembled WGS sequence"/>
</dbReference>
<keyword evidence="1" id="KW-1133">Transmembrane helix</keyword>
<feature type="transmembrane region" description="Helical" evidence="1">
    <location>
        <begin position="29"/>
        <end position="48"/>
    </location>
</feature>
<comment type="caution">
    <text evidence="2">The sequence shown here is derived from an EMBL/GenBank/DDBJ whole genome shotgun (WGS) entry which is preliminary data.</text>
</comment>
<dbReference type="Pfam" id="PF06166">
    <property type="entry name" value="DUF979"/>
    <property type="match status" value="1"/>
</dbReference>
<evidence type="ECO:0000256" key="1">
    <source>
        <dbReference type="SAM" id="Phobius"/>
    </source>
</evidence>
<dbReference type="RefSeq" id="WP_017022701.1">
    <property type="nucleotide sequence ID" value="NZ_CAWMPN010000008.1"/>
</dbReference>
<feature type="transmembrane region" description="Helical" evidence="1">
    <location>
        <begin position="6"/>
        <end position="22"/>
    </location>
</feature>
<organism evidence="2 3">
    <name type="scientific">Aliivibrio logei</name>
    <name type="common">Vibrio logei</name>
    <dbReference type="NCBI Taxonomy" id="688"/>
    <lineage>
        <taxon>Bacteria</taxon>
        <taxon>Pseudomonadati</taxon>
        <taxon>Pseudomonadota</taxon>
        <taxon>Gammaproteobacteria</taxon>
        <taxon>Vibrionales</taxon>
        <taxon>Vibrionaceae</taxon>
        <taxon>Aliivibrio</taxon>
    </lineage>
</organism>
<gene>
    <name evidence="2" type="ORF">A6E04_07595</name>
</gene>
<feature type="transmembrane region" description="Helical" evidence="1">
    <location>
        <begin position="278"/>
        <end position="300"/>
    </location>
</feature>
<feature type="transmembrane region" description="Helical" evidence="1">
    <location>
        <begin position="193"/>
        <end position="226"/>
    </location>
</feature>
<dbReference type="OrthoDB" id="1689651at2"/>
<dbReference type="EMBL" id="MAJU01000008">
    <property type="protein sequence ID" value="OCH21719.1"/>
    <property type="molecule type" value="Genomic_DNA"/>
</dbReference>
<evidence type="ECO:0008006" key="4">
    <source>
        <dbReference type="Google" id="ProtNLM"/>
    </source>
</evidence>
<proteinExistence type="predicted"/>
<accession>A0A1B9P036</accession>
<feature type="transmembrane region" description="Helical" evidence="1">
    <location>
        <begin position="155"/>
        <end position="173"/>
    </location>
</feature>
<reference evidence="2 3" key="1">
    <citation type="submission" date="2016-06" db="EMBL/GenBank/DDBJ databases">
        <authorList>
            <person name="Kjaerup R.B."/>
            <person name="Dalgaard T.S."/>
            <person name="Juul-Madsen H.R."/>
        </authorList>
    </citation>
    <scope>NUCLEOTIDE SEQUENCE [LARGE SCALE GENOMIC DNA]</scope>
    <source>
        <strain evidence="2 3">1S159</strain>
    </source>
</reference>
<dbReference type="STRING" id="688.A6E04_07595"/>
<keyword evidence="1" id="KW-0472">Membrane</keyword>
<feature type="transmembrane region" description="Helical" evidence="1">
    <location>
        <begin position="238"/>
        <end position="258"/>
    </location>
</feature>
<sequence length="301" mass="32090">MLEYIYQATGLLLIAFSFQSFTDKKNPKAIGTGLFWLAYGLSFCLGAVLPDWVVGALVLVMTLLASAGLMGIGSYNSSDNEFRETSAKSLQNMLFLPALIVPVGTILWSQVTGTSALIGLGLSSLLSLLVANWLTKCKPVQSIHEGRRLIDTIGWAAILSQFLAALGYLFGQAGVGDTVSQIVKEIVPHGSVLAYVIAYTFGMALFTIVMGNAFAAFAVITAGIGIPLLIVEMGGDPIVVGVLGMISGYCGTLMTPMAANFNVVPAALLELDNKNQVIITQFIPGFIMLLINTTFMYFFAF</sequence>
<feature type="transmembrane region" description="Helical" evidence="1">
    <location>
        <begin position="117"/>
        <end position="134"/>
    </location>
</feature>
<feature type="transmembrane region" description="Helical" evidence="1">
    <location>
        <begin position="93"/>
        <end position="111"/>
    </location>
</feature>
<evidence type="ECO:0000313" key="2">
    <source>
        <dbReference type="EMBL" id="OCH21719.1"/>
    </source>
</evidence>
<dbReference type="AlphaFoldDB" id="A0A1B9P036"/>
<protein>
    <recommendedName>
        <fullName evidence="4">Permease</fullName>
    </recommendedName>
</protein>
<dbReference type="InterPro" id="IPR009323">
    <property type="entry name" value="DUF979"/>
</dbReference>
<feature type="transmembrane region" description="Helical" evidence="1">
    <location>
        <begin position="54"/>
        <end position="72"/>
    </location>
</feature>
<evidence type="ECO:0000313" key="3">
    <source>
        <dbReference type="Proteomes" id="UP000093523"/>
    </source>
</evidence>
<keyword evidence="1" id="KW-0812">Transmembrane</keyword>
<name>A0A1B9P036_ALILO</name>